<keyword evidence="4 5" id="KW-0503">Monooxygenase</keyword>
<feature type="domain" description="FAD-binding" evidence="6">
    <location>
        <begin position="290"/>
        <end position="325"/>
    </location>
</feature>
<gene>
    <name evidence="7" type="primary">hpxO_2</name>
    <name evidence="7" type="ORF">GAK35_02003</name>
</gene>
<evidence type="ECO:0000256" key="4">
    <source>
        <dbReference type="ARBA" id="ARBA00023033"/>
    </source>
</evidence>
<comment type="domain">
    <text evidence="5">Consists of an N-terminal FAD-binding domain with a Rossman fold and a C-terminal substrate-binding domain.</text>
</comment>
<feature type="binding site" evidence="5">
    <location>
        <position position="102"/>
    </location>
    <ligand>
        <name>FAD</name>
        <dbReference type="ChEBI" id="CHEBI:57692"/>
    </ligand>
</feature>
<name>A0A7V8FX12_9BURK</name>
<feature type="domain" description="FAD-binding" evidence="6">
    <location>
        <begin position="4"/>
        <end position="164"/>
    </location>
</feature>
<evidence type="ECO:0000256" key="5">
    <source>
        <dbReference type="HAMAP-Rule" id="MF_00845"/>
    </source>
</evidence>
<comment type="subunit">
    <text evidence="5">Monomer.</text>
</comment>
<comment type="caution">
    <text evidence="7">The sequence shown here is derived from an EMBL/GenBank/DDBJ whole genome shotgun (WGS) entry which is preliminary data.</text>
</comment>
<comment type="catalytic activity">
    <reaction evidence="5">
        <text>a tetracycline + NADPH + O2 + H(+) = an 11a-hydroxytetracycline + NADP(+) + H2O</text>
        <dbReference type="Rhea" id="RHEA:61444"/>
        <dbReference type="ChEBI" id="CHEBI:15377"/>
        <dbReference type="ChEBI" id="CHEBI:15378"/>
        <dbReference type="ChEBI" id="CHEBI:15379"/>
        <dbReference type="ChEBI" id="CHEBI:57783"/>
        <dbReference type="ChEBI" id="CHEBI:58349"/>
        <dbReference type="ChEBI" id="CHEBI:144644"/>
        <dbReference type="ChEBI" id="CHEBI:144645"/>
    </reaction>
</comment>
<keyword evidence="1 5" id="KW-0285">Flavoprotein</keyword>
<dbReference type="PRINTS" id="PR00420">
    <property type="entry name" value="RNGMNOXGNASE"/>
</dbReference>
<evidence type="ECO:0000313" key="7">
    <source>
        <dbReference type="EMBL" id="KAF1043855.1"/>
    </source>
</evidence>
<evidence type="ECO:0000313" key="8">
    <source>
        <dbReference type="Proteomes" id="UP000462435"/>
    </source>
</evidence>
<evidence type="ECO:0000256" key="2">
    <source>
        <dbReference type="ARBA" id="ARBA00022827"/>
    </source>
</evidence>
<keyword evidence="5" id="KW-0963">Cytoplasm</keyword>
<keyword evidence="5" id="KW-0521">NADP</keyword>
<keyword evidence="3 5" id="KW-0560">Oxidoreductase</keyword>
<evidence type="ECO:0000256" key="1">
    <source>
        <dbReference type="ARBA" id="ARBA00022630"/>
    </source>
</evidence>
<dbReference type="HAMAP" id="MF_00845">
    <property type="entry name" value="TetX_monooxygenase"/>
    <property type="match status" value="1"/>
</dbReference>
<dbReference type="Gene3D" id="3.50.50.60">
    <property type="entry name" value="FAD/NAD(P)-binding domain"/>
    <property type="match status" value="1"/>
</dbReference>
<dbReference type="Proteomes" id="UP000462435">
    <property type="component" value="Unassembled WGS sequence"/>
</dbReference>
<feature type="binding site" evidence="5">
    <location>
        <position position="47"/>
    </location>
    <ligand>
        <name>FAD</name>
        <dbReference type="ChEBI" id="CHEBI:57692"/>
    </ligand>
</feature>
<keyword evidence="5" id="KW-0547">Nucleotide-binding</keyword>
<comment type="similarity">
    <text evidence="5">Belongs to the aromatic-ring hydroxylase family. TetX subfamily.</text>
</comment>
<dbReference type="Pfam" id="PF01494">
    <property type="entry name" value="FAD_binding_3"/>
    <property type="match status" value="2"/>
</dbReference>
<organism evidence="7 8">
    <name type="scientific">Herbaspirillum frisingense</name>
    <dbReference type="NCBI Taxonomy" id="92645"/>
    <lineage>
        <taxon>Bacteria</taxon>
        <taxon>Pseudomonadati</taxon>
        <taxon>Pseudomonadota</taxon>
        <taxon>Betaproteobacteria</taxon>
        <taxon>Burkholderiales</taxon>
        <taxon>Oxalobacteraceae</taxon>
        <taxon>Herbaspirillum</taxon>
    </lineage>
</organism>
<dbReference type="SUPFAM" id="SSF51905">
    <property type="entry name" value="FAD/NAD(P)-binding domain"/>
    <property type="match status" value="1"/>
</dbReference>
<keyword evidence="2 5" id="KW-0274">FAD</keyword>
<dbReference type="EMBL" id="WNDX01000052">
    <property type="protein sequence ID" value="KAF1043855.1"/>
    <property type="molecule type" value="Genomic_DNA"/>
</dbReference>
<feature type="binding site" evidence="5">
    <location>
        <position position="40"/>
    </location>
    <ligand>
        <name>NADPH</name>
        <dbReference type="ChEBI" id="CHEBI:57783"/>
    </ligand>
</feature>
<dbReference type="InterPro" id="IPR002938">
    <property type="entry name" value="FAD-bd"/>
</dbReference>
<comment type="function">
    <text evidence="5">An FAD-requiring monooxygenase active on some tetracycline antibiotic derivatives, which leads to their inactivation. Hydroxylates carbon 11a of tetracycline and some analogs.</text>
</comment>
<proteinExistence type="inferred from homology"/>
<sequence>MAMRIAIIGGGPGGLTLARILHQHGIRASVFEREPDPLFRPQGGTLDLHEDSGLLALRAAGLSEAFRKIARAEDQGSRLYDKAGTLLYDDGHLAQDRPEVDRTALRAMLLDALPAGTVIWNHGLDDLQQDADGSWRLRCGDKRAGPFDLVVGADGTWSRVRPWLSPYAPQYSGVCFLEFGIDDADRLHPELARLVGRGKCGVEADGKAIIVQRNGNGHFRGYAIFRVPVAWMTRKFDLARPDQVRAALAAEFAGFAEIFLALFRASNDNFALRPIHALPVGHCWQPRRGLTLIGDAAHVMSPFGGDGVNNAMLDAAELGAALAAHRDSPHAALTAVNAFEQAMFVRTVPSATGAADAIATLLSHDGQALTLEMYRSHHAGTAELTVS</sequence>
<protein>
    <recommendedName>
        <fullName evidence="5">Flavin-dependent monooxygenase</fullName>
    </recommendedName>
    <alternativeName>
        <fullName evidence="5">TetX monooxygenase</fullName>
        <shortName evidence="5">TetX</shortName>
        <ecNumber evidence="5">1.14.13.-</ecNumber>
    </alternativeName>
</protein>
<dbReference type="PANTHER" id="PTHR46972:SF1">
    <property type="entry name" value="FAD DEPENDENT OXIDOREDUCTASE DOMAIN-CONTAINING PROTEIN"/>
    <property type="match status" value="1"/>
</dbReference>
<evidence type="ECO:0000259" key="6">
    <source>
        <dbReference type="Pfam" id="PF01494"/>
    </source>
</evidence>
<dbReference type="GO" id="GO:0046677">
    <property type="term" value="P:response to antibiotic"/>
    <property type="evidence" value="ECO:0007669"/>
    <property type="project" value="InterPro"/>
</dbReference>
<evidence type="ECO:0000256" key="3">
    <source>
        <dbReference type="ARBA" id="ARBA00023002"/>
    </source>
</evidence>
<reference evidence="8" key="1">
    <citation type="journal article" date="2020" name="MBio">
        <title>Horizontal gene transfer to a defensive symbiont with a reduced genome amongst a multipartite beetle microbiome.</title>
        <authorList>
            <person name="Waterworth S.C."/>
            <person name="Florez L.V."/>
            <person name="Rees E.R."/>
            <person name="Hertweck C."/>
            <person name="Kaltenpoth M."/>
            <person name="Kwan J.C."/>
        </authorList>
    </citation>
    <scope>NUCLEOTIDE SEQUENCE [LARGE SCALE GENOMIC DNA]</scope>
</reference>
<dbReference type="InterPro" id="IPR036188">
    <property type="entry name" value="FAD/NAD-bd_sf"/>
</dbReference>
<dbReference type="PANTHER" id="PTHR46972">
    <property type="entry name" value="MONOOXYGENASE ASQM-RELATED"/>
    <property type="match status" value="1"/>
</dbReference>
<dbReference type="GO" id="GO:0005737">
    <property type="term" value="C:cytoplasm"/>
    <property type="evidence" value="ECO:0007669"/>
    <property type="project" value="UniProtKB-SubCell"/>
</dbReference>
<accession>A0A7V8FX12</accession>
<dbReference type="InterPro" id="IPR043683">
    <property type="entry name" value="TetX_monooxygenase"/>
</dbReference>
<comment type="cofactor">
    <cofactor evidence="5">
        <name>FAD</name>
        <dbReference type="ChEBI" id="CHEBI:57692"/>
    </cofactor>
</comment>
<comment type="subcellular location">
    <subcellularLocation>
        <location evidence="5">Cytoplasm</location>
    </subcellularLocation>
</comment>
<dbReference type="EC" id="1.14.13.-" evidence="5"/>
<dbReference type="GO" id="GO:0071949">
    <property type="term" value="F:FAD binding"/>
    <property type="evidence" value="ECO:0007669"/>
    <property type="project" value="InterPro"/>
</dbReference>
<feature type="binding site" evidence="5">
    <location>
        <position position="295"/>
    </location>
    <ligand>
        <name>FAD</name>
        <dbReference type="ChEBI" id="CHEBI:57692"/>
    </ligand>
</feature>
<dbReference type="GO" id="GO:0004497">
    <property type="term" value="F:monooxygenase activity"/>
    <property type="evidence" value="ECO:0007669"/>
    <property type="project" value="UniProtKB-UniRule"/>
</dbReference>
<dbReference type="AlphaFoldDB" id="A0A7V8FX12"/>